<dbReference type="EMBL" id="IACF01002750">
    <property type="protein sequence ID" value="LAB68392.1"/>
    <property type="molecule type" value="mRNA"/>
</dbReference>
<comment type="similarity">
    <text evidence="1">Belongs to the Luc7 family.</text>
</comment>
<feature type="compositionally biased region" description="Basic and acidic residues" evidence="3">
    <location>
        <begin position="283"/>
        <end position="395"/>
    </location>
</feature>
<reference evidence="4" key="2">
    <citation type="journal article" date="2018" name="Biosci. Biotechnol. Biochem.">
        <title>Polysaccharide hydrolase of the hadal zone amphipods Hirondellea gigas.</title>
        <authorList>
            <person name="Kobayashi H."/>
            <person name="Nagahama T."/>
            <person name="Arai W."/>
            <person name="Sasagawa Y."/>
            <person name="Umeda M."/>
            <person name="Hayashi T."/>
            <person name="Nikaido I."/>
            <person name="Watanabe H."/>
            <person name="Oguri K."/>
            <person name="Kitazato H."/>
            <person name="Fujioka K."/>
            <person name="Kido Y."/>
            <person name="Takami H."/>
        </authorList>
    </citation>
    <scope>NUCLEOTIDE SEQUENCE</scope>
    <source>
        <tissue evidence="4">Whole body</tissue>
    </source>
</reference>
<keyword evidence="2" id="KW-0175">Coiled coil</keyword>
<evidence type="ECO:0000313" key="5">
    <source>
        <dbReference type="EMBL" id="LAC21283.1"/>
    </source>
</evidence>
<dbReference type="EMBL" id="IACT01001971">
    <property type="protein sequence ID" value="LAC21283.1"/>
    <property type="molecule type" value="mRNA"/>
</dbReference>
<feature type="compositionally biased region" description="Polar residues" evidence="3">
    <location>
        <begin position="273"/>
        <end position="282"/>
    </location>
</feature>
<dbReference type="PANTHER" id="PTHR12375">
    <property type="entry name" value="RNA-BINDING PROTEIN LUC7-RELATED"/>
    <property type="match status" value="1"/>
</dbReference>
<dbReference type="GO" id="GO:0003729">
    <property type="term" value="F:mRNA binding"/>
    <property type="evidence" value="ECO:0007669"/>
    <property type="project" value="InterPro"/>
</dbReference>
<evidence type="ECO:0000313" key="4">
    <source>
        <dbReference type="EMBL" id="LAB68392.1"/>
    </source>
</evidence>
<dbReference type="Pfam" id="PF03194">
    <property type="entry name" value="LUC7"/>
    <property type="match status" value="1"/>
</dbReference>
<dbReference type="InterPro" id="IPR004882">
    <property type="entry name" value="Luc7-rel"/>
</dbReference>
<sequence length="395" mass="46736">MAVSAAAALLDELMGRNRNINPNDSNNKLTWESPEICRHYLVKFCPHDLFTNTKSDLGLCEKIHDEDIKREFESSNTHRRPAFEDDFIRYADTMLLDVDKRIRKGRQRLSLSVKEALNNATTGDVAVDEQIELLSERITGLVNEAERLGNEGSVEEAQGLTKLCDTLREERDKLRKAHENTVWHQAAEMAASQEKQMEVCEICGAFLIVGDAQQRIDDHLTGKQHMGFAKLREAIKEIKEGRETAREDREKQREKEREERRRLLDEEDKRRMTTTTATSNAVSRDDRHRRDDRNRGNDRRDRDRRDDRRDRDRRDRDNDRRGDRDSDRRDRDRNRNSRDRDRRDRDRDQRSRDRDPKSRDRDQRSRDRDQRSRDGDSRRGRNDDGYHGSRNGGDR</sequence>
<accession>A0A2P2I2Y9</accession>
<evidence type="ECO:0000256" key="3">
    <source>
        <dbReference type="SAM" id="MobiDB-lite"/>
    </source>
</evidence>
<dbReference type="GO" id="GO:0006376">
    <property type="term" value="P:mRNA splice site recognition"/>
    <property type="evidence" value="ECO:0007669"/>
    <property type="project" value="InterPro"/>
</dbReference>
<evidence type="ECO:0000256" key="1">
    <source>
        <dbReference type="ARBA" id="ARBA00005655"/>
    </source>
</evidence>
<name>A0A2P2I2Y9_9CRUS</name>
<feature type="compositionally biased region" description="Basic and acidic residues" evidence="3">
    <location>
        <begin position="242"/>
        <end position="271"/>
    </location>
</feature>
<reference evidence="5" key="1">
    <citation type="submission" date="2017-11" db="EMBL/GenBank/DDBJ databases">
        <title>The sensing device of the deep-sea amphipod.</title>
        <authorList>
            <person name="Kobayashi H."/>
            <person name="Nagahama T."/>
            <person name="Arai W."/>
            <person name="Sasagawa Y."/>
            <person name="Umeda M."/>
            <person name="Hayashi T."/>
            <person name="Nikaido I."/>
            <person name="Watanabe H."/>
            <person name="Oguri K."/>
            <person name="Kitazato H."/>
            <person name="Fujioka K."/>
            <person name="Kido Y."/>
            <person name="Takami H."/>
        </authorList>
    </citation>
    <scope>NUCLEOTIDE SEQUENCE</scope>
    <source>
        <tissue evidence="5">Whole body</tissue>
    </source>
</reference>
<dbReference type="AlphaFoldDB" id="A0A2P2I2Y9"/>
<feature type="region of interest" description="Disordered" evidence="3">
    <location>
        <begin position="242"/>
        <end position="395"/>
    </location>
</feature>
<protein>
    <submittedName>
        <fullName evidence="4 5">Luc7-like protein 3</fullName>
    </submittedName>
</protein>
<proteinExistence type="evidence at transcript level"/>
<evidence type="ECO:0000256" key="2">
    <source>
        <dbReference type="SAM" id="Coils"/>
    </source>
</evidence>
<dbReference type="GO" id="GO:0005685">
    <property type="term" value="C:U1 snRNP"/>
    <property type="evidence" value="ECO:0007669"/>
    <property type="project" value="InterPro"/>
</dbReference>
<organism evidence="4">
    <name type="scientific">Hirondellea gigas</name>
    <dbReference type="NCBI Taxonomy" id="1518452"/>
    <lineage>
        <taxon>Eukaryota</taxon>
        <taxon>Metazoa</taxon>
        <taxon>Ecdysozoa</taxon>
        <taxon>Arthropoda</taxon>
        <taxon>Crustacea</taxon>
        <taxon>Multicrustacea</taxon>
        <taxon>Malacostraca</taxon>
        <taxon>Eumalacostraca</taxon>
        <taxon>Peracarida</taxon>
        <taxon>Amphipoda</taxon>
        <taxon>Amphilochidea</taxon>
        <taxon>Lysianassida</taxon>
        <taxon>Lysianassidira</taxon>
        <taxon>Lysianassoidea</taxon>
        <taxon>Lysianassidae</taxon>
        <taxon>Hirondellea</taxon>
    </lineage>
</organism>
<feature type="coiled-coil region" evidence="2">
    <location>
        <begin position="131"/>
        <end position="180"/>
    </location>
</feature>